<dbReference type="SUPFAM" id="SSF48695">
    <property type="entry name" value="Multiheme cytochromes"/>
    <property type="match status" value="1"/>
</dbReference>
<feature type="signal peptide" evidence="1">
    <location>
        <begin position="1"/>
        <end position="29"/>
    </location>
</feature>
<dbReference type="EMBL" id="JAMXLR010000077">
    <property type="protein sequence ID" value="MCO6046741.1"/>
    <property type="molecule type" value="Genomic_DNA"/>
</dbReference>
<dbReference type="InterPro" id="IPR036280">
    <property type="entry name" value="Multihaem_cyt_sf"/>
</dbReference>
<dbReference type="SUPFAM" id="SSF56300">
    <property type="entry name" value="Metallo-dependent phosphatases"/>
    <property type="match status" value="1"/>
</dbReference>
<gene>
    <name evidence="3" type="ORF">NG895_22825</name>
</gene>
<feature type="domain" description="Cytochrome c-552/4" evidence="2">
    <location>
        <begin position="391"/>
        <end position="467"/>
    </location>
</feature>
<sequence>MTKHPAIRRSRPFLVVLLLFAAPMWAAFAFTDNAASETPHETIRVGPKFEARFVAKPVVELAAGHKPKPDPIEANGPIFVDWPKPDLAMVFTGEQMGFLEPCGCAGLENQKGGFKRRMTMMKQLRDQGWPIVAMDTGGLVRRYGPQAQIKLGRILEGLVEMDYSAVGFGEKELKLDMLSEAANLSPNPLVSANVVLVDPEFGFTRPYRVVEKNGFKVGMTAVLGKQGIASVASMTDLVTVSPEEGIQQVLPKLLAENCDEMVLLVYGEVSEAKALSAKFPQFRWVVAGKGGDEPPKQATPIPESGANLIEIGHKGMYAVVIGIYKQGQPRYRYQKVPMDHRFEDAPEMQQLMVRYQNQLKTLVTSGKGWEPLTGKPLATPGGGSGFVGSEVCADCHTDACDVFMKSPHAHATETLVQLDPPRHFDPECVSCHVTGWNPQGFAPYVTGYESLEKTPHLKMQGCENCHGPAKDHYDAEMGNIDATDTEIENFRAALRMKVVENEGNMEGQVLGDVVKNCLECHDLDNSPDFDFQDYWDRDENPVKHEGKY</sequence>
<comment type="caution">
    <text evidence="3">The sequence shown here is derived from an EMBL/GenBank/DDBJ whole genome shotgun (WGS) entry which is preliminary data.</text>
</comment>
<keyword evidence="4" id="KW-1185">Reference proteome</keyword>
<dbReference type="Proteomes" id="UP001155241">
    <property type="component" value="Unassembled WGS sequence"/>
</dbReference>
<dbReference type="InterPro" id="IPR023155">
    <property type="entry name" value="Cyt_c-552/4"/>
</dbReference>
<evidence type="ECO:0000313" key="4">
    <source>
        <dbReference type="Proteomes" id="UP001155241"/>
    </source>
</evidence>
<dbReference type="Pfam" id="PF13435">
    <property type="entry name" value="Cytochrome_C554"/>
    <property type="match status" value="1"/>
</dbReference>
<protein>
    <recommendedName>
        <fullName evidence="2">Cytochrome c-552/4 domain-containing protein</fullName>
    </recommendedName>
</protein>
<evidence type="ECO:0000313" key="3">
    <source>
        <dbReference type="EMBL" id="MCO6046741.1"/>
    </source>
</evidence>
<dbReference type="Gene3D" id="1.10.1130.10">
    <property type="entry name" value="Flavocytochrome C3, Chain A"/>
    <property type="match status" value="1"/>
</dbReference>
<name>A0A9X2FJ61_9BACT</name>
<dbReference type="RefSeq" id="WP_252854855.1">
    <property type="nucleotide sequence ID" value="NZ_JAMXLR010000077.1"/>
</dbReference>
<dbReference type="Gene3D" id="3.60.21.10">
    <property type="match status" value="1"/>
</dbReference>
<evidence type="ECO:0000259" key="2">
    <source>
        <dbReference type="Pfam" id="PF13435"/>
    </source>
</evidence>
<dbReference type="AlphaFoldDB" id="A0A9X2FJ61"/>
<proteinExistence type="predicted"/>
<reference evidence="3" key="1">
    <citation type="submission" date="2022-06" db="EMBL/GenBank/DDBJ databases">
        <title>Aeoliella straminimaris, a novel planctomycete from sediments.</title>
        <authorList>
            <person name="Vitorino I.R."/>
            <person name="Lage O.M."/>
        </authorList>
    </citation>
    <scope>NUCLEOTIDE SEQUENCE</scope>
    <source>
        <strain evidence="3">ICT_H6.2</strain>
    </source>
</reference>
<keyword evidence="1" id="KW-0732">Signal</keyword>
<organism evidence="3 4">
    <name type="scientific">Aeoliella straminimaris</name>
    <dbReference type="NCBI Taxonomy" id="2954799"/>
    <lineage>
        <taxon>Bacteria</taxon>
        <taxon>Pseudomonadati</taxon>
        <taxon>Planctomycetota</taxon>
        <taxon>Planctomycetia</taxon>
        <taxon>Pirellulales</taxon>
        <taxon>Lacipirellulaceae</taxon>
        <taxon>Aeoliella</taxon>
    </lineage>
</organism>
<accession>A0A9X2FJ61</accession>
<feature type="chain" id="PRO_5040724760" description="Cytochrome c-552/4 domain-containing protein" evidence="1">
    <location>
        <begin position="30"/>
        <end position="548"/>
    </location>
</feature>
<evidence type="ECO:0000256" key="1">
    <source>
        <dbReference type="SAM" id="SignalP"/>
    </source>
</evidence>
<dbReference type="InterPro" id="IPR029052">
    <property type="entry name" value="Metallo-depent_PP-like"/>
</dbReference>